<dbReference type="Pfam" id="PF25917">
    <property type="entry name" value="BSH_RND"/>
    <property type="match status" value="1"/>
</dbReference>
<dbReference type="InterPro" id="IPR058625">
    <property type="entry name" value="MdtA-like_BSH"/>
</dbReference>
<dbReference type="PANTHER" id="PTHR30469">
    <property type="entry name" value="MULTIDRUG RESISTANCE PROTEIN MDTA"/>
    <property type="match status" value="1"/>
</dbReference>
<dbReference type="Gene3D" id="2.40.30.170">
    <property type="match status" value="1"/>
</dbReference>
<dbReference type="PANTHER" id="PTHR30469:SF12">
    <property type="entry name" value="MULTIDRUG RESISTANCE PROTEIN MDTA"/>
    <property type="match status" value="1"/>
</dbReference>
<organism evidence="3 4">
    <name type="scientific">Alteriqipengyuania lutimaris</name>
    <dbReference type="NCBI Taxonomy" id="1538146"/>
    <lineage>
        <taxon>Bacteria</taxon>
        <taxon>Pseudomonadati</taxon>
        <taxon>Pseudomonadota</taxon>
        <taxon>Alphaproteobacteria</taxon>
        <taxon>Sphingomonadales</taxon>
        <taxon>Erythrobacteraceae</taxon>
        <taxon>Alteriqipengyuania</taxon>
    </lineage>
</organism>
<evidence type="ECO:0000256" key="1">
    <source>
        <dbReference type="SAM" id="MobiDB-lite"/>
    </source>
</evidence>
<keyword evidence="4" id="KW-1185">Reference proteome</keyword>
<feature type="compositionally biased region" description="Polar residues" evidence="1">
    <location>
        <begin position="436"/>
        <end position="447"/>
    </location>
</feature>
<dbReference type="Proteomes" id="UP000254101">
    <property type="component" value="Unassembled WGS sequence"/>
</dbReference>
<dbReference type="OrthoDB" id="7811737at2"/>
<name>A0A395LJU5_9SPHN</name>
<sequence length="447" mass="48065">MSRQAILVLAVLGGAVALAALMIFLRPEAEEQERIEQAPLVQTAPFESATGELEVRGSGTVQPRESVTVGAEVAGRLVYVNPDFREGRMVARGATLFRIDPVDFQNQVRSARADVAAQDVAVLQAREEVEIARDELERFSQRQATRDVLQAGIDPDDYAARILPPTVLARQAFSGSRDGAASSAPAPSRLATREPQLRSAQAARERAAANLEAAQLSLSRTRISAPFGSLVREESAAVGTLVQPGQALGTLVATDAFEVRVALTENEAALIPSLLRPGGGRIPASVFFDYGGITYRWEAFVDRADPILDPETRTIDVFLRVPAPLQGGQPVTEDAPPGPPLLLGSFVDARITGEASVPFARIPVTALRPGNEVWVVRDGRLRILPVRVIQRTDEIAYVTTPSLAAGGRIVTSNLRAPTDGMRVRTQAPQGRRQEQRQSASNEQPTGE</sequence>
<accession>A0A395LJU5</accession>
<evidence type="ECO:0000259" key="2">
    <source>
        <dbReference type="Pfam" id="PF25917"/>
    </source>
</evidence>
<dbReference type="RefSeq" id="WP_115491497.1">
    <property type="nucleotide sequence ID" value="NZ_JACHWW010000001.1"/>
</dbReference>
<dbReference type="Gene3D" id="2.40.420.20">
    <property type="match status" value="1"/>
</dbReference>
<reference evidence="3 4" key="1">
    <citation type="submission" date="2018-07" db="EMBL/GenBank/DDBJ databases">
        <title>Erythrobacter nanhaiensis sp. nov., a novel member of the genus Erythrobacter isolated from the South China Sea.</title>
        <authorList>
            <person name="Chen X."/>
            <person name="Liu J."/>
        </authorList>
    </citation>
    <scope>NUCLEOTIDE SEQUENCE [LARGE SCALE GENOMIC DNA]</scope>
    <source>
        <strain evidence="3 4">S-5</strain>
    </source>
</reference>
<dbReference type="Gene3D" id="1.10.287.470">
    <property type="entry name" value="Helix hairpin bin"/>
    <property type="match status" value="1"/>
</dbReference>
<protein>
    <submittedName>
        <fullName evidence="3">HlyD family efflux transporter periplasmic adaptor subunit</fullName>
    </submittedName>
</protein>
<evidence type="ECO:0000313" key="3">
    <source>
        <dbReference type="EMBL" id="RDS77276.1"/>
    </source>
</evidence>
<dbReference type="EMBL" id="QRBB01000001">
    <property type="protein sequence ID" value="RDS77276.1"/>
    <property type="molecule type" value="Genomic_DNA"/>
</dbReference>
<dbReference type="SUPFAM" id="SSF111369">
    <property type="entry name" value="HlyD-like secretion proteins"/>
    <property type="match status" value="2"/>
</dbReference>
<feature type="domain" description="Multidrug resistance protein MdtA-like barrel-sandwich hybrid" evidence="2">
    <location>
        <begin position="66"/>
        <end position="252"/>
    </location>
</feature>
<dbReference type="Gene3D" id="2.40.50.100">
    <property type="match status" value="1"/>
</dbReference>
<proteinExistence type="predicted"/>
<gene>
    <name evidence="3" type="ORF">DL238_06380</name>
</gene>
<dbReference type="GO" id="GO:1990281">
    <property type="term" value="C:efflux pump complex"/>
    <property type="evidence" value="ECO:0007669"/>
    <property type="project" value="TreeGrafter"/>
</dbReference>
<evidence type="ECO:0000313" key="4">
    <source>
        <dbReference type="Proteomes" id="UP000254101"/>
    </source>
</evidence>
<feature type="region of interest" description="Disordered" evidence="1">
    <location>
        <begin position="174"/>
        <end position="202"/>
    </location>
</feature>
<dbReference type="GO" id="GO:0015562">
    <property type="term" value="F:efflux transmembrane transporter activity"/>
    <property type="evidence" value="ECO:0007669"/>
    <property type="project" value="TreeGrafter"/>
</dbReference>
<dbReference type="AlphaFoldDB" id="A0A395LJU5"/>
<comment type="caution">
    <text evidence="3">The sequence shown here is derived from an EMBL/GenBank/DDBJ whole genome shotgun (WGS) entry which is preliminary data.</text>
</comment>
<feature type="compositionally biased region" description="Low complexity" evidence="1">
    <location>
        <begin position="174"/>
        <end position="189"/>
    </location>
</feature>
<feature type="region of interest" description="Disordered" evidence="1">
    <location>
        <begin position="414"/>
        <end position="447"/>
    </location>
</feature>